<evidence type="ECO:0000259" key="1">
    <source>
        <dbReference type="PROSITE" id="PS51819"/>
    </source>
</evidence>
<evidence type="ECO:0000313" key="2">
    <source>
        <dbReference type="EMBL" id="RKP46033.1"/>
    </source>
</evidence>
<evidence type="ECO:0000313" key="3">
    <source>
        <dbReference type="Proteomes" id="UP000280434"/>
    </source>
</evidence>
<dbReference type="OrthoDB" id="9795618at2"/>
<dbReference type="AlphaFoldDB" id="A0A494XEL1"/>
<name>A0A494XEL1_9BURK</name>
<comment type="caution">
    <text evidence="2">The sequence shown here is derived from an EMBL/GenBank/DDBJ whole genome shotgun (WGS) entry which is preliminary data.</text>
</comment>
<dbReference type="SUPFAM" id="SSF54593">
    <property type="entry name" value="Glyoxalase/Bleomycin resistance protein/Dihydroxybiphenyl dioxygenase"/>
    <property type="match status" value="1"/>
</dbReference>
<dbReference type="PROSITE" id="PS51819">
    <property type="entry name" value="VOC"/>
    <property type="match status" value="2"/>
</dbReference>
<accession>A0A494XEL1</accession>
<dbReference type="EMBL" id="RBZV01000008">
    <property type="protein sequence ID" value="RKP46033.1"/>
    <property type="molecule type" value="Genomic_DNA"/>
</dbReference>
<protein>
    <submittedName>
        <fullName evidence="2">Glyoxalase</fullName>
    </submittedName>
</protein>
<reference evidence="2 3" key="1">
    <citation type="submission" date="2018-10" db="EMBL/GenBank/DDBJ databases">
        <title>Paraburkholderia sp. 7MK8-2, isolated from soil.</title>
        <authorList>
            <person name="Gao Z.-H."/>
            <person name="Qiu L.-H."/>
        </authorList>
    </citation>
    <scope>NUCLEOTIDE SEQUENCE [LARGE SCALE GENOMIC DNA]</scope>
    <source>
        <strain evidence="2 3">7MK8-2</strain>
    </source>
</reference>
<proteinExistence type="predicted"/>
<organism evidence="2 3">
    <name type="scientific">Trinickia fusca</name>
    <dbReference type="NCBI Taxonomy" id="2419777"/>
    <lineage>
        <taxon>Bacteria</taxon>
        <taxon>Pseudomonadati</taxon>
        <taxon>Pseudomonadota</taxon>
        <taxon>Betaproteobacteria</taxon>
        <taxon>Burkholderiales</taxon>
        <taxon>Burkholderiaceae</taxon>
        <taxon>Trinickia</taxon>
    </lineage>
</organism>
<dbReference type="InterPro" id="IPR037523">
    <property type="entry name" value="VOC_core"/>
</dbReference>
<dbReference type="RefSeq" id="WP_121279781.1">
    <property type="nucleotide sequence ID" value="NZ_RBZV01000008.1"/>
</dbReference>
<dbReference type="InterPro" id="IPR029068">
    <property type="entry name" value="Glyas_Bleomycin-R_OHBP_Dase"/>
</dbReference>
<keyword evidence="3" id="KW-1185">Reference proteome</keyword>
<dbReference type="Gene3D" id="3.10.180.10">
    <property type="entry name" value="2,3-Dihydroxybiphenyl 1,2-Dioxygenase, domain 1"/>
    <property type="match status" value="2"/>
</dbReference>
<dbReference type="PANTHER" id="PTHR36110">
    <property type="entry name" value="RING-CLEAVING DIOXYGENASE MHQE-RELATED"/>
    <property type="match status" value="1"/>
</dbReference>
<dbReference type="PANTHER" id="PTHR36110:SF2">
    <property type="entry name" value="RING-CLEAVING DIOXYGENASE MHQE-RELATED"/>
    <property type="match status" value="1"/>
</dbReference>
<dbReference type="InterPro" id="IPR052537">
    <property type="entry name" value="Extradiol_RC_dioxygenase"/>
</dbReference>
<feature type="domain" description="VOC" evidence="1">
    <location>
        <begin position="7"/>
        <end position="133"/>
    </location>
</feature>
<gene>
    <name evidence="2" type="ORF">D7S89_18870</name>
</gene>
<dbReference type="Proteomes" id="UP000280434">
    <property type="component" value="Unassembled WGS sequence"/>
</dbReference>
<sequence>MGHNILGFHHVTLNVGSAQEDFDFHTKLLGLKILKKTVLYDGDLPIYHLYYGNHIGNEGTVITTLPFGKAGLFGKKGAGQVSAISLSVPEHSLNFWINRLESFGVPALEYEKFGGRRVKFNHPCGIGYEFVGVTRVGGQSYSNGVVPAECEIIDIDGITIDTHDVDNFGDFLSNCWEGAAVGKDGSHYRYKFGDGEQFRFVDFEKTNANPGSWTFGQGTVHHCAFAVNTMQTQNEIKSRLVGYGFVDVSEVKDRGYFDSIYVRTPSGVLFEIAVSKAEGFLIDEPYEKLGTTLMIPSQFESRRQDILSTLESLTV</sequence>
<feature type="domain" description="VOC" evidence="1">
    <location>
        <begin position="154"/>
        <end position="275"/>
    </location>
</feature>